<dbReference type="OrthoDB" id="10643342at2759"/>
<proteinExistence type="predicted"/>
<dbReference type="EMBL" id="BJWL01000020">
    <property type="protein sequence ID" value="GFZ09002.1"/>
    <property type="molecule type" value="Genomic_DNA"/>
</dbReference>
<evidence type="ECO:0000313" key="1">
    <source>
        <dbReference type="EMBL" id="GFZ09002.1"/>
    </source>
</evidence>
<sequence>MRKRDRNWARNWNRKGWGNLLERGVRICCNRGAAAAGSVGPFLVEWAGPLLSSWVCRAFAGGLAGLGWVAVECSSSRCCEAELGWVQELGGWAAELGWGRTGWAGCWAGCRIWAAPLWTDGCEVGLRWRLMVAALAEELGAGQLSWAGEGRAGLGGRIWAAPLWTDGCEVGLRWRLMVAALAEVGICTCRGGRKGLGCTEAAGVWAAVKAMGGG</sequence>
<gene>
    <name evidence="1" type="ORF">Acr_20g0008100</name>
</gene>
<comment type="caution">
    <text evidence="1">The sequence shown here is derived from an EMBL/GenBank/DDBJ whole genome shotgun (WGS) entry which is preliminary data.</text>
</comment>
<protein>
    <submittedName>
        <fullName evidence="1">Uncharacterized protein</fullName>
    </submittedName>
</protein>
<evidence type="ECO:0000313" key="2">
    <source>
        <dbReference type="Proteomes" id="UP000585474"/>
    </source>
</evidence>
<keyword evidence="2" id="KW-1185">Reference proteome</keyword>
<dbReference type="Proteomes" id="UP000585474">
    <property type="component" value="Unassembled WGS sequence"/>
</dbReference>
<reference evidence="1 2" key="1">
    <citation type="submission" date="2019-07" db="EMBL/GenBank/DDBJ databases">
        <title>De Novo Assembly of kiwifruit Actinidia rufa.</title>
        <authorList>
            <person name="Sugita-Konishi S."/>
            <person name="Sato K."/>
            <person name="Mori E."/>
            <person name="Abe Y."/>
            <person name="Kisaki G."/>
            <person name="Hamano K."/>
            <person name="Suezawa K."/>
            <person name="Otani M."/>
            <person name="Fukuda T."/>
            <person name="Manabe T."/>
            <person name="Gomi K."/>
            <person name="Tabuchi M."/>
            <person name="Akimitsu K."/>
            <person name="Kataoka I."/>
        </authorList>
    </citation>
    <scope>NUCLEOTIDE SEQUENCE [LARGE SCALE GENOMIC DNA]</scope>
    <source>
        <strain evidence="2">cv. Fuchu</strain>
    </source>
</reference>
<organism evidence="1 2">
    <name type="scientific">Actinidia rufa</name>
    <dbReference type="NCBI Taxonomy" id="165716"/>
    <lineage>
        <taxon>Eukaryota</taxon>
        <taxon>Viridiplantae</taxon>
        <taxon>Streptophyta</taxon>
        <taxon>Embryophyta</taxon>
        <taxon>Tracheophyta</taxon>
        <taxon>Spermatophyta</taxon>
        <taxon>Magnoliopsida</taxon>
        <taxon>eudicotyledons</taxon>
        <taxon>Gunneridae</taxon>
        <taxon>Pentapetalae</taxon>
        <taxon>asterids</taxon>
        <taxon>Ericales</taxon>
        <taxon>Actinidiaceae</taxon>
        <taxon>Actinidia</taxon>
    </lineage>
</organism>
<accession>A0A7J0GE48</accession>
<dbReference type="AlphaFoldDB" id="A0A7J0GE48"/>
<name>A0A7J0GE48_9ERIC</name>